<proteinExistence type="inferred from homology"/>
<name>A0A4Y8LCN8_9BACL</name>
<dbReference type="InterPro" id="IPR038765">
    <property type="entry name" value="Papain-like_cys_pep_sf"/>
</dbReference>
<dbReference type="Pfam" id="PF00877">
    <property type="entry name" value="NLPC_P60"/>
    <property type="match status" value="1"/>
</dbReference>
<evidence type="ECO:0000256" key="1">
    <source>
        <dbReference type="ARBA" id="ARBA00007074"/>
    </source>
</evidence>
<accession>A0A4Y8LCN8</accession>
<dbReference type="EMBL" id="SORX01000008">
    <property type="protein sequence ID" value="TFD99824.1"/>
    <property type="molecule type" value="Genomic_DNA"/>
</dbReference>
<dbReference type="PANTHER" id="PTHR47053">
    <property type="entry name" value="MUREIN DD-ENDOPEPTIDASE MEPH-RELATED"/>
    <property type="match status" value="1"/>
</dbReference>
<dbReference type="GO" id="GO:0008234">
    <property type="term" value="F:cysteine-type peptidase activity"/>
    <property type="evidence" value="ECO:0007669"/>
    <property type="project" value="UniProtKB-KW"/>
</dbReference>
<dbReference type="PROSITE" id="PS51935">
    <property type="entry name" value="NLPC_P60"/>
    <property type="match status" value="1"/>
</dbReference>
<keyword evidence="4" id="KW-0788">Thiol protease</keyword>
<comment type="similarity">
    <text evidence="1">Belongs to the peptidase C40 family.</text>
</comment>
<dbReference type="AlphaFoldDB" id="A0A4Y8LCN8"/>
<evidence type="ECO:0000313" key="6">
    <source>
        <dbReference type="EMBL" id="TFD99824.1"/>
    </source>
</evidence>
<keyword evidence="2" id="KW-0645">Protease</keyword>
<dbReference type="Proteomes" id="UP000297776">
    <property type="component" value="Unassembled WGS sequence"/>
</dbReference>
<dbReference type="OrthoDB" id="9813368at2"/>
<dbReference type="Gene3D" id="2.30.30.40">
    <property type="entry name" value="SH3 Domains"/>
    <property type="match status" value="1"/>
</dbReference>
<dbReference type="InterPro" id="IPR057812">
    <property type="entry name" value="SH3_YKFC_2nd"/>
</dbReference>
<dbReference type="PANTHER" id="PTHR47053:SF3">
    <property type="entry name" value="GAMMA-D-GLUTAMYL-L-LYSINE DIPEPTIDYL-PEPTIDASE"/>
    <property type="match status" value="1"/>
</dbReference>
<keyword evidence="3" id="KW-0378">Hydrolase</keyword>
<evidence type="ECO:0000256" key="4">
    <source>
        <dbReference type="ARBA" id="ARBA00022807"/>
    </source>
</evidence>
<organism evidence="6 7">
    <name type="scientific">Jeotgalibacillus salarius</name>
    <dbReference type="NCBI Taxonomy" id="546023"/>
    <lineage>
        <taxon>Bacteria</taxon>
        <taxon>Bacillati</taxon>
        <taxon>Bacillota</taxon>
        <taxon>Bacilli</taxon>
        <taxon>Bacillales</taxon>
        <taxon>Caryophanaceae</taxon>
        <taxon>Jeotgalibacillus</taxon>
    </lineage>
</organism>
<dbReference type="Pfam" id="PF23795">
    <property type="entry name" value="SH3_YKFC_2nd"/>
    <property type="match status" value="1"/>
</dbReference>
<dbReference type="GO" id="GO:0006508">
    <property type="term" value="P:proteolysis"/>
    <property type="evidence" value="ECO:0007669"/>
    <property type="project" value="UniProtKB-KW"/>
</dbReference>
<reference evidence="6 7" key="1">
    <citation type="submission" date="2019-03" db="EMBL/GenBank/DDBJ databases">
        <authorList>
            <person name="Yang Y."/>
        </authorList>
    </citation>
    <scope>NUCLEOTIDE SEQUENCE [LARGE SCALE GENOMIC DNA]</scope>
    <source>
        <strain evidence="6 7">ASL-1</strain>
    </source>
</reference>
<evidence type="ECO:0000259" key="5">
    <source>
        <dbReference type="PROSITE" id="PS51935"/>
    </source>
</evidence>
<dbReference type="Gene3D" id="3.90.1720.10">
    <property type="entry name" value="endopeptidase domain like (from Nostoc punctiforme)"/>
    <property type="match status" value="1"/>
</dbReference>
<comment type="caution">
    <text evidence="6">The sequence shown here is derived from an EMBL/GenBank/DDBJ whole genome shotgun (WGS) entry which is preliminary data.</text>
</comment>
<sequence>MRTAQVNVTAATLWTGPESPRKLDQFALESPVRIEAWLSAMSADERRELLDGNKVQSQVLYGDTLIIEEVVEDWAQVVVLSQGSNKHPAGYPGWIPMAQLTEVDADDAEPADEQALVVSDFTQLLNKKGEALVKLPFTTILPVTGNQDGLVEVHTPYGKAFVKRKDVRLHRDEPEKRTPADILKDGERFLDLLYLWGGMTPYGYDCSGFSYSMMRANGYLIPRDVSDQANAGEEIAKNDVKPGDLIFFAYEEGKGRLHHVAIYHGDGRMIHSPTPGKKIMIQEIAGTFYEKEWCETRRYWQE</sequence>
<protein>
    <submittedName>
        <fullName evidence="6">NlpC/P60 family protein</fullName>
    </submittedName>
</protein>
<evidence type="ECO:0000313" key="7">
    <source>
        <dbReference type="Proteomes" id="UP000297776"/>
    </source>
</evidence>
<feature type="domain" description="NlpC/P60" evidence="5">
    <location>
        <begin position="176"/>
        <end position="302"/>
    </location>
</feature>
<gene>
    <name evidence="6" type="ORF">E2626_13680</name>
</gene>
<dbReference type="InterPro" id="IPR051202">
    <property type="entry name" value="Peptidase_C40"/>
</dbReference>
<evidence type="ECO:0000256" key="2">
    <source>
        <dbReference type="ARBA" id="ARBA00022670"/>
    </source>
</evidence>
<keyword evidence="7" id="KW-1185">Reference proteome</keyword>
<dbReference type="RefSeq" id="WP_134382338.1">
    <property type="nucleotide sequence ID" value="NZ_SORX01000008.1"/>
</dbReference>
<dbReference type="SUPFAM" id="SSF54001">
    <property type="entry name" value="Cysteine proteinases"/>
    <property type="match status" value="1"/>
</dbReference>
<evidence type="ECO:0000256" key="3">
    <source>
        <dbReference type="ARBA" id="ARBA00022801"/>
    </source>
</evidence>
<dbReference type="InterPro" id="IPR000064">
    <property type="entry name" value="NLP_P60_dom"/>
</dbReference>